<keyword evidence="2 6" id="KW-0645">Protease</keyword>
<reference evidence="6 7" key="1">
    <citation type="submission" date="2019-04" db="EMBL/GenBank/DDBJ databases">
        <title>An improved genome assembly and genetic linkage map for asparagus bean, Vigna unguiculata ssp. sesquipedialis.</title>
        <authorList>
            <person name="Xia Q."/>
            <person name="Zhang R."/>
            <person name="Dong Y."/>
        </authorList>
    </citation>
    <scope>NUCLEOTIDE SEQUENCE [LARGE SCALE GENOMIC DNA]</scope>
    <source>
        <tissue evidence="6">Leaf</tissue>
    </source>
</reference>
<dbReference type="AlphaFoldDB" id="A0A4D6NAZ0"/>
<gene>
    <name evidence="6" type="ORF">DEO72_LG10g2236</name>
</gene>
<name>A0A4D6NAZ0_VIGUN</name>
<dbReference type="SUPFAM" id="SSF54001">
    <property type="entry name" value="Cysteine proteinases"/>
    <property type="match status" value="1"/>
</dbReference>
<comment type="similarity">
    <text evidence="1">Belongs to the peptidase C48 family.</text>
</comment>
<protein>
    <submittedName>
        <fullName evidence="6">Ulp1 protease family</fullName>
    </submittedName>
</protein>
<dbReference type="EMBL" id="CP039354">
    <property type="protein sequence ID" value="QCE11003.1"/>
    <property type="molecule type" value="Genomic_DNA"/>
</dbReference>
<dbReference type="GO" id="GO:0008234">
    <property type="term" value="F:cysteine-type peptidase activity"/>
    <property type="evidence" value="ECO:0007669"/>
    <property type="project" value="InterPro"/>
</dbReference>
<feature type="domain" description="Ubiquitin-like protease family profile" evidence="5">
    <location>
        <begin position="338"/>
        <end position="422"/>
    </location>
</feature>
<dbReference type="Gene3D" id="3.40.395.10">
    <property type="entry name" value="Adenoviral Proteinase, Chain A"/>
    <property type="match status" value="1"/>
</dbReference>
<keyword evidence="7" id="KW-1185">Reference proteome</keyword>
<organism evidence="6 7">
    <name type="scientific">Vigna unguiculata</name>
    <name type="common">Cowpea</name>
    <dbReference type="NCBI Taxonomy" id="3917"/>
    <lineage>
        <taxon>Eukaryota</taxon>
        <taxon>Viridiplantae</taxon>
        <taxon>Streptophyta</taxon>
        <taxon>Embryophyta</taxon>
        <taxon>Tracheophyta</taxon>
        <taxon>Spermatophyta</taxon>
        <taxon>Magnoliopsida</taxon>
        <taxon>eudicotyledons</taxon>
        <taxon>Gunneridae</taxon>
        <taxon>Pentapetalae</taxon>
        <taxon>rosids</taxon>
        <taxon>fabids</taxon>
        <taxon>Fabales</taxon>
        <taxon>Fabaceae</taxon>
        <taxon>Papilionoideae</taxon>
        <taxon>50 kb inversion clade</taxon>
        <taxon>NPAAA clade</taxon>
        <taxon>indigoferoid/millettioid clade</taxon>
        <taxon>Phaseoleae</taxon>
        <taxon>Vigna</taxon>
    </lineage>
</organism>
<dbReference type="InterPro" id="IPR038765">
    <property type="entry name" value="Papain-like_cys_pep_sf"/>
</dbReference>
<evidence type="ECO:0000313" key="6">
    <source>
        <dbReference type="EMBL" id="QCE11003.1"/>
    </source>
</evidence>
<proteinExistence type="inferred from homology"/>
<feature type="region of interest" description="Disordered" evidence="4">
    <location>
        <begin position="128"/>
        <end position="169"/>
    </location>
</feature>
<feature type="compositionally biased region" description="Basic and acidic residues" evidence="4">
    <location>
        <begin position="153"/>
        <end position="167"/>
    </location>
</feature>
<dbReference type="Pfam" id="PF02902">
    <property type="entry name" value="Peptidase_C48"/>
    <property type="match status" value="1"/>
</dbReference>
<keyword evidence="3" id="KW-0378">Hydrolase</keyword>
<evidence type="ECO:0000256" key="1">
    <source>
        <dbReference type="ARBA" id="ARBA00005234"/>
    </source>
</evidence>
<evidence type="ECO:0000256" key="3">
    <source>
        <dbReference type="ARBA" id="ARBA00022801"/>
    </source>
</evidence>
<evidence type="ECO:0000256" key="4">
    <source>
        <dbReference type="SAM" id="MobiDB-lite"/>
    </source>
</evidence>
<evidence type="ECO:0000259" key="5">
    <source>
        <dbReference type="Pfam" id="PF02902"/>
    </source>
</evidence>
<dbReference type="InterPro" id="IPR003653">
    <property type="entry name" value="Peptidase_C48_C"/>
</dbReference>
<dbReference type="GO" id="GO:0006508">
    <property type="term" value="P:proteolysis"/>
    <property type="evidence" value="ECO:0007669"/>
    <property type="project" value="UniProtKB-KW"/>
</dbReference>
<evidence type="ECO:0000313" key="7">
    <source>
        <dbReference type="Proteomes" id="UP000501690"/>
    </source>
</evidence>
<dbReference type="Proteomes" id="UP000501690">
    <property type="component" value="Linkage Group LG10"/>
</dbReference>
<evidence type="ECO:0000256" key="2">
    <source>
        <dbReference type="ARBA" id="ARBA00022670"/>
    </source>
</evidence>
<accession>A0A4D6NAZ0</accession>
<sequence length="434" mass="49714">MDTKHIVEINNVLTNGHRRRIGVTPFKWCLELERSLDICSPLLVELLWRWDDGSVVVLQVMFDWALTEEDQSVIEGGDRVSEGGEEAGVSNTGDVWLKKFHSNEIEIMEIKKRLKILEDEVFSGNESKPVEKENVYDDNDQTSHSNTEINADVSDRDVGEDVGRDVGEDLGEDLGALHEHEGHANEGNTVMDISDDSGVEDEAQVGGDGNGKSPTLHDVPDNIYEDNPVHDVHCSKLLAIVPWVSPIQGNCSIGRVDVVKLYRTVTRVDCPYRVVAVINGQILSTHDFMFGCNLLMHNERKLHQHVRMIVLHPMYTTSVVHDSNKRIANRHVWKLSDYNMFFSSTLINMKEILTAEFLFAPIVHDDHWWCYAVKLDIMEFFVLDSLGHNRKKRTRIDNSVEDLQQIRQNLISEWILHEDNQNKEEVLVYYDLYL</sequence>